<evidence type="ECO:0000313" key="4">
    <source>
        <dbReference type="Proteomes" id="UP000286931"/>
    </source>
</evidence>
<comment type="caution">
    <text evidence="3">The sequence shown here is derived from an EMBL/GenBank/DDBJ whole genome shotgun (WGS) entry which is preliminary data.</text>
</comment>
<protein>
    <submittedName>
        <fullName evidence="3">Uncharacterized protein</fullName>
    </submittedName>
</protein>
<dbReference type="Proteomes" id="UP000286931">
    <property type="component" value="Unassembled WGS sequence"/>
</dbReference>
<accession>A0A401Z5X6</accession>
<evidence type="ECO:0000313" key="3">
    <source>
        <dbReference type="EMBL" id="GCE02247.1"/>
    </source>
</evidence>
<feature type="transmembrane region" description="Helical" evidence="2">
    <location>
        <begin position="12"/>
        <end position="39"/>
    </location>
</feature>
<keyword evidence="2" id="KW-1133">Transmembrane helix</keyword>
<keyword evidence="2" id="KW-0812">Transmembrane</keyword>
<gene>
    <name evidence="3" type="ORF">EHYA_10024</name>
</gene>
<keyword evidence="2" id="KW-0472">Membrane</keyword>
<evidence type="ECO:0000256" key="2">
    <source>
        <dbReference type="SAM" id="Phobius"/>
    </source>
</evidence>
<evidence type="ECO:0000256" key="1">
    <source>
        <dbReference type="SAM" id="MobiDB-lite"/>
    </source>
</evidence>
<name>A0A401Z5X6_9ACTN</name>
<dbReference type="EMBL" id="BIFH01000060">
    <property type="protein sequence ID" value="GCE02247.1"/>
    <property type="molecule type" value="Genomic_DNA"/>
</dbReference>
<keyword evidence="4" id="KW-1185">Reference proteome</keyword>
<proteinExistence type="predicted"/>
<organism evidence="3 4">
    <name type="scientific">Embleya hyalina</name>
    <dbReference type="NCBI Taxonomy" id="516124"/>
    <lineage>
        <taxon>Bacteria</taxon>
        <taxon>Bacillati</taxon>
        <taxon>Actinomycetota</taxon>
        <taxon>Actinomycetes</taxon>
        <taxon>Kitasatosporales</taxon>
        <taxon>Streptomycetaceae</taxon>
        <taxon>Embleya</taxon>
    </lineage>
</organism>
<sequence length="79" mass="8284">MSTVEGMSDSGAQGLVCCVAAAAIPVLVIPLIGVVVLIVQWIATGHWSWTFQGFGRGEPGRGSETILKPWDWPATSTDG</sequence>
<dbReference type="AlphaFoldDB" id="A0A401Z5X6"/>
<reference evidence="3 4" key="1">
    <citation type="submission" date="2018-12" db="EMBL/GenBank/DDBJ databases">
        <title>Draft genome sequence of Embleya hyalina NBRC 13850T.</title>
        <authorList>
            <person name="Komaki H."/>
            <person name="Hosoyama A."/>
            <person name="Kimura A."/>
            <person name="Ichikawa N."/>
            <person name="Tamura T."/>
        </authorList>
    </citation>
    <scope>NUCLEOTIDE SEQUENCE [LARGE SCALE GENOMIC DNA]</scope>
    <source>
        <strain evidence="3 4">NBRC 13850</strain>
    </source>
</reference>
<feature type="region of interest" description="Disordered" evidence="1">
    <location>
        <begin position="60"/>
        <end position="79"/>
    </location>
</feature>